<reference evidence="5 6" key="1">
    <citation type="submission" date="2023-07" db="EMBL/GenBank/DDBJ databases">
        <title>Paenibacillus sp. JX-17 nov. isolated from soil.</title>
        <authorList>
            <person name="Wan Y."/>
            <person name="Liu B."/>
        </authorList>
    </citation>
    <scope>NUCLEOTIDE SEQUENCE [LARGE SCALE GENOMIC DNA]</scope>
    <source>
        <strain evidence="5 6">JX-17</strain>
    </source>
</reference>
<accession>A0ABT9C9V6</accession>
<evidence type="ECO:0000256" key="1">
    <source>
        <dbReference type="ARBA" id="ARBA00005662"/>
    </source>
</evidence>
<protein>
    <submittedName>
        <fullName evidence="5">CapA family protein</fullName>
    </submittedName>
</protein>
<organism evidence="5 6">
    <name type="scientific">Paenibacillus lacisoli</name>
    <dbReference type="NCBI Taxonomy" id="3064525"/>
    <lineage>
        <taxon>Bacteria</taxon>
        <taxon>Bacillati</taxon>
        <taxon>Bacillota</taxon>
        <taxon>Bacilli</taxon>
        <taxon>Bacillales</taxon>
        <taxon>Paenibacillaceae</taxon>
        <taxon>Paenibacillus</taxon>
    </lineage>
</organism>
<evidence type="ECO:0000259" key="4">
    <source>
        <dbReference type="SMART" id="SM00854"/>
    </source>
</evidence>
<keyword evidence="3" id="KW-0812">Transmembrane</keyword>
<feature type="transmembrane region" description="Helical" evidence="3">
    <location>
        <begin position="21"/>
        <end position="42"/>
    </location>
</feature>
<dbReference type="InterPro" id="IPR019079">
    <property type="entry name" value="Capsule_synth_CapA"/>
</dbReference>
<feature type="compositionally biased region" description="Polar residues" evidence="2">
    <location>
        <begin position="146"/>
        <end position="157"/>
    </location>
</feature>
<evidence type="ECO:0000313" key="5">
    <source>
        <dbReference type="EMBL" id="MDO7906033.1"/>
    </source>
</evidence>
<keyword evidence="6" id="KW-1185">Reference proteome</keyword>
<comment type="similarity">
    <text evidence="1">Belongs to the CapA family.</text>
</comment>
<feature type="region of interest" description="Disordered" evidence="2">
    <location>
        <begin position="49"/>
        <end position="173"/>
    </location>
</feature>
<feature type="compositionally biased region" description="Polar residues" evidence="2">
    <location>
        <begin position="65"/>
        <end position="79"/>
    </location>
</feature>
<dbReference type="EMBL" id="JAUQTB010000002">
    <property type="protein sequence ID" value="MDO7906033.1"/>
    <property type="molecule type" value="Genomic_DNA"/>
</dbReference>
<dbReference type="PANTHER" id="PTHR33393:SF13">
    <property type="entry name" value="PGA BIOSYNTHESIS PROTEIN CAPA"/>
    <property type="match status" value="1"/>
</dbReference>
<evidence type="ECO:0000313" key="6">
    <source>
        <dbReference type="Proteomes" id="UP001240171"/>
    </source>
</evidence>
<feature type="compositionally biased region" description="Basic and acidic residues" evidence="2">
    <location>
        <begin position="128"/>
        <end position="145"/>
    </location>
</feature>
<feature type="domain" description="Capsule synthesis protein CapA" evidence="4">
    <location>
        <begin position="176"/>
        <end position="416"/>
    </location>
</feature>
<dbReference type="Pfam" id="PF09587">
    <property type="entry name" value="PGA_cap"/>
    <property type="match status" value="1"/>
</dbReference>
<dbReference type="Gene3D" id="3.60.21.10">
    <property type="match status" value="1"/>
</dbReference>
<proteinExistence type="inferred from homology"/>
<feature type="compositionally biased region" description="Low complexity" evidence="2">
    <location>
        <begin position="158"/>
        <end position="173"/>
    </location>
</feature>
<evidence type="ECO:0000256" key="2">
    <source>
        <dbReference type="SAM" id="MobiDB-lite"/>
    </source>
</evidence>
<dbReference type="InterPro" id="IPR029052">
    <property type="entry name" value="Metallo-depent_PP-like"/>
</dbReference>
<dbReference type="PANTHER" id="PTHR33393">
    <property type="entry name" value="POLYGLUTAMINE SYNTHESIS ACCESSORY PROTEIN RV0574C-RELATED"/>
    <property type="match status" value="1"/>
</dbReference>
<dbReference type="SMART" id="SM00854">
    <property type="entry name" value="PGA_cap"/>
    <property type="match status" value="1"/>
</dbReference>
<keyword evidence="3" id="KW-0472">Membrane</keyword>
<comment type="caution">
    <text evidence="5">The sequence shown here is derived from an EMBL/GenBank/DDBJ whole genome shotgun (WGS) entry which is preliminary data.</text>
</comment>
<gene>
    <name evidence="5" type="ORF">Q5741_06320</name>
</gene>
<dbReference type="RefSeq" id="WP_305023212.1">
    <property type="nucleotide sequence ID" value="NZ_JAUQTB010000002.1"/>
</dbReference>
<dbReference type="Proteomes" id="UP001240171">
    <property type="component" value="Unassembled WGS sequence"/>
</dbReference>
<dbReference type="InterPro" id="IPR052169">
    <property type="entry name" value="CW_Biosynth-Accessory"/>
</dbReference>
<name>A0ABT9C9V6_9BACL</name>
<dbReference type="SUPFAM" id="SSF56300">
    <property type="entry name" value="Metallo-dependent phosphatases"/>
    <property type="match status" value="1"/>
</dbReference>
<keyword evidence="3" id="KW-1133">Transmembrane helix</keyword>
<evidence type="ECO:0000256" key="3">
    <source>
        <dbReference type="SAM" id="Phobius"/>
    </source>
</evidence>
<dbReference type="CDD" id="cd07381">
    <property type="entry name" value="MPP_CapA"/>
    <property type="match status" value="1"/>
</dbReference>
<feature type="compositionally biased region" description="Low complexity" evidence="2">
    <location>
        <begin position="111"/>
        <end position="122"/>
    </location>
</feature>
<sequence length="487" mass="51884">MYPPRSDKKQNNHRKRKSRKLWIMTNTVLVLMIALVVILLSLNDQVFNSGSSHPAEGQPEAASGGQKSSTTAQEEQPSAASEDDGKPTQKTVNPKRDESTADSSSYDTKSESASSAKKQSQKTTNPDHSAEDKRTSAQTDGKEQNVRQTEQQKPAGQNSPAAPANNPASPASAALTLNFGGDVQFAGKVESLLEQKGYQYPYQYLGNTFTSKSLNIVNLETPVTTGGAGAKNKQYVFKSSPQALEAMAKAHVDAVNLANNHILDQGVSGLLDTLQHLDRNGIAHAGAGRSSQEAFAPAYLEKQGIKVALLGFTRVIPESSWNAGVSTPGVAAAYDAAAANAAIKEARKHAALVVVVAHWGKERVLTPDQNQTRLAHGFIDAGADLVIGGHPHVLQGMEKYKGKWIAYSTGNFIFTKSSNAATWNTAVFQASCRADGQCGMKLIPFRTELGQPVPVQGQEAQAILNQIQNLSIGNVRIGQDGQVTSGS</sequence>